<feature type="compositionally biased region" description="Low complexity" evidence="10">
    <location>
        <begin position="20"/>
        <end position="32"/>
    </location>
</feature>
<comment type="function">
    <text evidence="9">The capsid polyprotein VP90 self-assembles and undergoes a proteolytic cleavage by host caspases to yield the immature VP70 virion.</text>
</comment>
<comment type="subcellular location">
    <subcellularLocation>
        <location evidence="1">Virion</location>
    </subcellularLocation>
</comment>
<protein>
    <submittedName>
        <fullName evidence="12">Capsid protein</fullName>
    </submittedName>
</protein>
<dbReference type="Gene3D" id="2.60.120.20">
    <property type="match status" value="1"/>
</dbReference>
<evidence type="ECO:0000256" key="5">
    <source>
        <dbReference type="ARBA" id="ARBA00022844"/>
    </source>
</evidence>
<evidence type="ECO:0000256" key="3">
    <source>
        <dbReference type="ARBA" id="ARBA00022570"/>
    </source>
</evidence>
<organism evidence="12">
    <name type="scientific">Bovine astrovirus B34/HK</name>
    <dbReference type="NCBI Taxonomy" id="1027246"/>
    <lineage>
        <taxon>Viruses</taxon>
        <taxon>Riboviria</taxon>
        <taxon>Orthornavirae</taxon>
        <taxon>Pisuviricota</taxon>
        <taxon>Stelpaviricetes</taxon>
        <taxon>Stellavirales</taxon>
        <taxon>Astroviridae</taxon>
        <taxon>Mamastrovirus</taxon>
    </lineage>
</organism>
<keyword evidence="6" id="KW-1164">Virus endocytosis by host</keyword>
<evidence type="ECO:0000256" key="2">
    <source>
        <dbReference type="ARBA" id="ARBA00022561"/>
    </source>
</evidence>
<evidence type="ECO:0000259" key="11">
    <source>
        <dbReference type="Pfam" id="PF03115"/>
    </source>
</evidence>
<keyword evidence="3" id="KW-1165">Clathrin-mediated endocytosis of virus by host</keyword>
<evidence type="ECO:0000256" key="7">
    <source>
        <dbReference type="ARBA" id="ARBA00023060"/>
    </source>
</evidence>
<proteinExistence type="predicted"/>
<evidence type="ECO:0000256" key="8">
    <source>
        <dbReference type="ARBA" id="ARBA00023296"/>
    </source>
</evidence>
<keyword evidence="7" id="KW-1142">T=3 icosahedral capsid protein</keyword>
<name>F6LD29_9VIRU</name>
<dbReference type="InterPro" id="IPR029053">
    <property type="entry name" value="Viral_coat"/>
</dbReference>
<dbReference type="GO" id="GO:0039617">
    <property type="term" value="C:T=3 icosahedral viral capsid"/>
    <property type="evidence" value="ECO:0007669"/>
    <property type="project" value="UniProtKB-KW"/>
</dbReference>
<reference evidence="12" key="1">
    <citation type="journal article" date="2011" name="J. Gen. Virol.">
        <title>Rediscovery and genomic characterization of bovine astroviruses.</title>
        <authorList>
            <person name="Tse H."/>
            <person name="Chan W.M."/>
            <person name="Tsoi H.W."/>
            <person name="Fan R.Y."/>
            <person name="Lau C.C."/>
            <person name="Lau S.K."/>
            <person name="Woo P.C."/>
            <person name="Yuen K.Y."/>
        </authorList>
    </citation>
    <scope>NUCLEOTIDE SEQUENCE</scope>
    <source>
        <strain evidence="12">B34/HK</strain>
    </source>
</reference>
<dbReference type="GO" id="GO:0075512">
    <property type="term" value="P:clathrin-dependent endocytosis of virus by host cell"/>
    <property type="evidence" value="ECO:0007669"/>
    <property type="project" value="UniProtKB-KW"/>
</dbReference>
<keyword evidence="2" id="KW-0167">Capsid protein</keyword>
<evidence type="ECO:0000313" key="12">
    <source>
        <dbReference type="EMBL" id="AED89606.1"/>
    </source>
</evidence>
<evidence type="ECO:0000256" key="9">
    <source>
        <dbReference type="ARBA" id="ARBA00045703"/>
    </source>
</evidence>
<evidence type="ECO:0000256" key="6">
    <source>
        <dbReference type="ARBA" id="ARBA00022890"/>
    </source>
</evidence>
<evidence type="ECO:0000256" key="4">
    <source>
        <dbReference type="ARBA" id="ARBA00022595"/>
    </source>
</evidence>
<evidence type="ECO:0000256" key="10">
    <source>
        <dbReference type="SAM" id="MobiDB-lite"/>
    </source>
</evidence>
<keyword evidence="4" id="KW-1162">Viral penetration into host cytoplasm</keyword>
<dbReference type="EMBL" id="HQ916315">
    <property type="protein sequence ID" value="AED89606.1"/>
    <property type="molecule type" value="Genomic_RNA"/>
</dbReference>
<dbReference type="InterPro" id="IPR004337">
    <property type="entry name" value="Astro_capsid_N"/>
</dbReference>
<accession>F6LD29</accession>
<sequence>MSSWIVFGGEDQRQILMASRQQNQRAQRNTTNIVVRNGPAAPQGRRQRNGQQTTRRRRRRLQVQAVQTRGMSTSIKNKNFRRVPRSQNINHRVVFQKVTTTLGTVGANASNNIEVELSAVINPAVMKEQTGSNQFGPLTIVASQYSMWKLVRMAVRLKPLVGNNAANGTMIRVSYNPTTGAGQSSWSSLGARKHTDVAIGKEGRFVLTQQDVKGPKGGWFFTNTTNDATSSCGGVVNIHSLGRTTNPYTNNEYTGPLFLVEVDTEWQFKDYLQQPGLLNMIKGDTSEAAKIIVDSATGKIQMEVDRGLRLAESATNPGAAEVIWMVTDTIVQVGTAALPQPFAWLFQGGWWFLKRILNAPVNGATVVFDVFPSMSDAQNDRYIYCDQSNLQPVPIGTVQYQQITPGNTGIASQSFTTNGTTSGQTGYRVDSLKVLYSGEWLPAQPVWVQRKTYTSAPVGIKFKAGSQVVTTFNVFEAQVDAVPPTEGIPVYLQTHQEDRVGLAVAGSHADLADSREVHLTSILFYATASQAYTFDTTNGGAFIRAELNHTAYVQRLTTGSNDISSHRIQIIAGRWYLAQFFCDGTWARAFDIGGIPAYVPESAWTNQQQTYAITSTEGDVNGGFPLGYLARLHLTTFTNMQVTERVRGEEAIQALAATLDLSPDEYYDIPPLEDDDDAEEFTDRDLELHPMDDYDVPPISRCVVHPEVKDVYELLLKTHPEREARLAVNQLKPSDEYSNFTTLYHDALVDGLSPRSARAYALGL</sequence>
<feature type="domain" description="Astrovirus capsid protein inner core" evidence="11">
    <location>
        <begin position="48"/>
        <end position="271"/>
    </location>
</feature>
<keyword evidence="8" id="KW-1160">Virus entry into host cell</keyword>
<dbReference type="Pfam" id="PF03115">
    <property type="entry name" value="Astro_capsid_N"/>
    <property type="match status" value="1"/>
</dbReference>
<keyword evidence="5" id="KW-0946">Virion</keyword>
<evidence type="ECO:0000256" key="1">
    <source>
        <dbReference type="ARBA" id="ARBA00004328"/>
    </source>
</evidence>
<feature type="region of interest" description="Disordered" evidence="10">
    <location>
        <begin position="19"/>
        <end position="62"/>
    </location>
</feature>